<dbReference type="PANTHER" id="PTHR11885:SF6">
    <property type="entry name" value="SMALL RIBOSOMAL SUBUNIT PROTEIN US15"/>
    <property type="match status" value="1"/>
</dbReference>
<dbReference type="Proteomes" id="UP000027153">
    <property type="component" value="Unassembled WGS sequence"/>
</dbReference>
<feature type="compositionally biased region" description="Basic residues" evidence="6">
    <location>
        <begin position="1"/>
        <end position="10"/>
    </location>
</feature>
<comment type="caution">
    <text evidence="8">The sequence shown here is derived from an EMBL/GenBank/DDBJ whole genome shotgun (WGS) entry which is preliminary data.</text>
</comment>
<organism evidence="8 9">
    <name type="scientific">Candidatus Methanoperedens nitratireducens</name>
    <dbReference type="NCBI Taxonomy" id="1392998"/>
    <lineage>
        <taxon>Archaea</taxon>
        <taxon>Methanobacteriati</taxon>
        <taxon>Methanobacteriota</taxon>
        <taxon>Stenosarchaea group</taxon>
        <taxon>Methanomicrobia</taxon>
        <taxon>Methanosarcinales</taxon>
        <taxon>ANME-2 cluster</taxon>
        <taxon>Candidatus Methanoperedentaceae</taxon>
        <taxon>Candidatus Methanoperedens</taxon>
    </lineage>
</organism>
<protein>
    <recommendedName>
        <fullName evidence="4">Small ribosomal subunit protein uS15</fullName>
    </recommendedName>
</protein>
<dbReference type="CDD" id="cd00353">
    <property type="entry name" value="Ribosomal_S15p_S13e"/>
    <property type="match status" value="1"/>
</dbReference>
<dbReference type="Gene3D" id="4.10.860.130">
    <property type="match status" value="1"/>
</dbReference>
<keyword evidence="2 4" id="KW-0689">Ribosomal protein</keyword>
<evidence type="ECO:0000259" key="7">
    <source>
        <dbReference type="SMART" id="SM01386"/>
    </source>
</evidence>
<proteinExistence type="inferred from homology"/>
<gene>
    <name evidence="4" type="primary">rps15</name>
    <name evidence="8" type="ORF">ANME2D_00810</name>
</gene>
<dbReference type="InterPro" id="IPR009068">
    <property type="entry name" value="uS15_NS1_RNA-bd_sf"/>
</dbReference>
<keyword evidence="9" id="KW-1185">Reference proteome</keyword>
<comment type="similarity">
    <text evidence="1 4 5">Belongs to the universal ribosomal protein uS15 family.</text>
</comment>
<evidence type="ECO:0000256" key="3">
    <source>
        <dbReference type="ARBA" id="ARBA00023274"/>
    </source>
</evidence>
<dbReference type="GO" id="GO:0006412">
    <property type="term" value="P:translation"/>
    <property type="evidence" value="ECO:0007669"/>
    <property type="project" value="UniProtKB-UniRule"/>
</dbReference>
<dbReference type="PATRIC" id="fig|1392998.3.peg.974"/>
<reference evidence="8 9" key="1">
    <citation type="journal article" date="2013" name="Nature">
        <title>Anaerobic oxidation of methane coupled to nitrate reduction in a novel archaeal lineage.</title>
        <authorList>
            <person name="Haroon M.F."/>
            <person name="Hu S."/>
            <person name="Shi Y."/>
            <person name="Imelfort M."/>
            <person name="Keller J."/>
            <person name="Hugenholtz P."/>
            <person name="Yuan Z."/>
            <person name="Tyson G.W."/>
        </authorList>
    </citation>
    <scope>NUCLEOTIDE SEQUENCE [LARGE SCALE GENOMIC DNA]</scope>
    <source>
        <strain evidence="8 9">ANME-2d</strain>
    </source>
</reference>
<dbReference type="EMBL" id="JMIY01000002">
    <property type="protein sequence ID" value="KCZ72383.1"/>
    <property type="molecule type" value="Genomic_DNA"/>
</dbReference>
<dbReference type="RefSeq" id="WP_048089309.1">
    <property type="nucleotide sequence ID" value="NZ_JMIY01000002.1"/>
</dbReference>
<dbReference type="HAMAP" id="MF_01343_A">
    <property type="entry name" value="Ribosomal_uS15_A"/>
    <property type="match status" value="1"/>
</dbReference>
<dbReference type="InterPro" id="IPR012606">
    <property type="entry name" value="Ribosomal_uS15_N"/>
</dbReference>
<dbReference type="FunFam" id="1.10.287.10:FF:000003">
    <property type="entry name" value="40S ribosomal protein S13"/>
    <property type="match status" value="1"/>
</dbReference>
<dbReference type="OrthoDB" id="6533at2157"/>
<dbReference type="SMART" id="SM01387">
    <property type="entry name" value="Ribosomal_S15"/>
    <property type="match status" value="1"/>
</dbReference>
<dbReference type="SUPFAM" id="SSF47060">
    <property type="entry name" value="S15/NS1 RNA-binding domain"/>
    <property type="match status" value="1"/>
</dbReference>
<name>A0A062V746_9EURY</name>
<evidence type="ECO:0000313" key="8">
    <source>
        <dbReference type="EMBL" id="KCZ72383.1"/>
    </source>
</evidence>
<dbReference type="Pfam" id="PF00312">
    <property type="entry name" value="Ribosomal_S15"/>
    <property type="match status" value="1"/>
</dbReference>
<dbReference type="NCBIfam" id="NF006331">
    <property type="entry name" value="PRK08561.1"/>
    <property type="match status" value="1"/>
</dbReference>
<dbReference type="PANTHER" id="PTHR11885">
    <property type="entry name" value="RIBOSOMAL PROTEIN S15P/S13E"/>
    <property type="match status" value="1"/>
</dbReference>
<dbReference type="InterPro" id="IPR000589">
    <property type="entry name" value="Ribosomal_uS15"/>
</dbReference>
<dbReference type="AlphaFoldDB" id="A0A062V746"/>
<dbReference type="GO" id="GO:0070181">
    <property type="term" value="F:small ribosomal subunit rRNA binding"/>
    <property type="evidence" value="ECO:0007669"/>
    <property type="project" value="TreeGrafter"/>
</dbReference>
<evidence type="ECO:0000256" key="5">
    <source>
        <dbReference type="RuleBase" id="RU003919"/>
    </source>
</evidence>
<evidence type="ECO:0000256" key="2">
    <source>
        <dbReference type="ARBA" id="ARBA00022980"/>
    </source>
</evidence>
<dbReference type="GO" id="GO:0022627">
    <property type="term" value="C:cytosolic small ribosomal subunit"/>
    <property type="evidence" value="ECO:0007669"/>
    <property type="project" value="TreeGrafter"/>
</dbReference>
<evidence type="ECO:0000256" key="1">
    <source>
        <dbReference type="ARBA" id="ARBA00008434"/>
    </source>
</evidence>
<keyword evidence="3 4" id="KW-0687">Ribonucleoprotein</keyword>
<dbReference type="Pfam" id="PF08069">
    <property type="entry name" value="Ribosomal_S13_N"/>
    <property type="match status" value="1"/>
</dbReference>
<dbReference type="Gene3D" id="1.10.287.10">
    <property type="entry name" value="S15/NS1, RNA-binding"/>
    <property type="match status" value="1"/>
</dbReference>
<sequence length="152" mass="17648">MARMHTRRKGQSGSKKPYRAEPPGWSNTNKEEIETLILQLANQEKSTSEIGMILRDRHGVPDVTLVTGKKILTTLKEKNAAPKIPEDIRNLMSKALELKKHLDRNPKDVHNKRSFNNMESKIRRLGKYYRREGVLPADWKYSIQRAEMLISR</sequence>
<feature type="region of interest" description="Disordered" evidence="6">
    <location>
        <begin position="1"/>
        <end position="29"/>
    </location>
</feature>
<dbReference type="SMART" id="SM01386">
    <property type="entry name" value="Ribosomal_S13_N"/>
    <property type="match status" value="1"/>
</dbReference>
<accession>A0A062V746</accession>
<evidence type="ECO:0000313" key="9">
    <source>
        <dbReference type="Proteomes" id="UP000027153"/>
    </source>
</evidence>
<comment type="subunit">
    <text evidence="4">Part of the 30S ribosomal subunit.</text>
</comment>
<evidence type="ECO:0000256" key="4">
    <source>
        <dbReference type="HAMAP-Rule" id="MF_01343"/>
    </source>
</evidence>
<dbReference type="InterPro" id="IPR023029">
    <property type="entry name" value="Ribosomal_uS15_arc_euk"/>
</dbReference>
<feature type="domain" description="Small ribosomal subunit protein uS15 N-terminal" evidence="7">
    <location>
        <begin position="1"/>
        <end position="60"/>
    </location>
</feature>
<evidence type="ECO:0000256" key="6">
    <source>
        <dbReference type="SAM" id="MobiDB-lite"/>
    </source>
</evidence>
<dbReference type="GO" id="GO:0003735">
    <property type="term" value="F:structural constituent of ribosome"/>
    <property type="evidence" value="ECO:0007669"/>
    <property type="project" value="InterPro"/>
</dbReference>
<dbReference type="PROSITE" id="PS00362">
    <property type="entry name" value="RIBOSOMAL_S15"/>
    <property type="match status" value="1"/>
</dbReference>